<reference evidence="7" key="2">
    <citation type="submission" date="2020-05" db="UniProtKB">
        <authorList>
            <consortium name="EnsemblMetazoa"/>
        </authorList>
    </citation>
    <scope>IDENTIFICATION</scope>
    <source>
        <strain evidence="7">maculatus3</strain>
    </source>
</reference>
<dbReference type="Gene3D" id="3.30.40.10">
    <property type="entry name" value="Zinc/RING finger domain, C3HC4 (zinc finger)"/>
    <property type="match status" value="1"/>
</dbReference>
<evidence type="ECO:0000256" key="3">
    <source>
        <dbReference type="ARBA" id="ARBA00022833"/>
    </source>
</evidence>
<dbReference type="SUPFAM" id="SSF57850">
    <property type="entry name" value="RING/U-box"/>
    <property type="match status" value="1"/>
</dbReference>
<dbReference type="VEuPathDB" id="VectorBase:AMAM016445"/>
<dbReference type="InterPro" id="IPR013087">
    <property type="entry name" value="Znf_C2H2_type"/>
</dbReference>
<evidence type="ECO:0000256" key="2">
    <source>
        <dbReference type="ARBA" id="ARBA00022771"/>
    </source>
</evidence>
<evidence type="ECO:0000259" key="6">
    <source>
        <dbReference type="PROSITE" id="PS50157"/>
    </source>
</evidence>
<keyword evidence="3" id="KW-0862">Zinc</keyword>
<accession>A0A182SZA9</accession>
<evidence type="ECO:0000313" key="7">
    <source>
        <dbReference type="EnsemblMetazoa" id="AMAM016445-PA"/>
    </source>
</evidence>
<organism evidence="7 8">
    <name type="scientific">Anopheles maculatus</name>
    <dbReference type="NCBI Taxonomy" id="74869"/>
    <lineage>
        <taxon>Eukaryota</taxon>
        <taxon>Metazoa</taxon>
        <taxon>Ecdysozoa</taxon>
        <taxon>Arthropoda</taxon>
        <taxon>Hexapoda</taxon>
        <taxon>Insecta</taxon>
        <taxon>Pterygota</taxon>
        <taxon>Neoptera</taxon>
        <taxon>Endopterygota</taxon>
        <taxon>Diptera</taxon>
        <taxon>Nematocera</taxon>
        <taxon>Culicoidea</taxon>
        <taxon>Culicidae</taxon>
        <taxon>Anophelinae</taxon>
        <taxon>Anopheles</taxon>
        <taxon>Anopheles maculatus group</taxon>
    </lineage>
</organism>
<proteinExistence type="predicted"/>
<dbReference type="InterPro" id="IPR013083">
    <property type="entry name" value="Znf_RING/FYVE/PHD"/>
</dbReference>
<dbReference type="PANTHER" id="PTHR14155">
    <property type="entry name" value="RING FINGER DOMAIN-CONTAINING"/>
    <property type="match status" value="1"/>
</dbReference>
<dbReference type="PROSITE" id="PS50157">
    <property type="entry name" value="ZINC_FINGER_C2H2_2"/>
    <property type="match status" value="1"/>
</dbReference>
<dbReference type="InterPro" id="IPR001841">
    <property type="entry name" value="Znf_RING"/>
</dbReference>
<dbReference type="Proteomes" id="UP000075901">
    <property type="component" value="Unassembled WGS sequence"/>
</dbReference>
<dbReference type="Pfam" id="PF13639">
    <property type="entry name" value="zf-RING_2"/>
    <property type="match status" value="1"/>
</dbReference>
<keyword evidence="1" id="KW-0479">Metal-binding</keyword>
<sequence>MSIFLNGRTYCCLVCPKLRAVCSEPHHPLQRLITYDELLSKYSRKVNRDQHDPIDIYTCPYCGLERQTIETLYEHARDVHPSSNEPSGEQQLRTLLCPVCVCFRLENDGFILQNCSGLAEHMLDRHCFDSTYQYWEEFKLRNEFCYKDEFMLIRFIATFLPPRIITSEIGPGKIALNPVCPICLEHIDQASCKSLSLCVHQFHGLCIDRWLEEKKCCPVCRRECNEDAILFSR</sequence>
<keyword evidence="2 4" id="KW-0863">Zinc-finger</keyword>
<dbReference type="GO" id="GO:0008270">
    <property type="term" value="F:zinc ion binding"/>
    <property type="evidence" value="ECO:0007669"/>
    <property type="project" value="UniProtKB-KW"/>
</dbReference>
<dbReference type="InterPro" id="IPR053238">
    <property type="entry name" value="RING-H2_zinc_finger"/>
</dbReference>
<feature type="domain" description="RING-type" evidence="5">
    <location>
        <begin position="180"/>
        <end position="221"/>
    </location>
</feature>
<dbReference type="AlphaFoldDB" id="A0A182SZA9"/>
<evidence type="ECO:0008006" key="9">
    <source>
        <dbReference type="Google" id="ProtNLM"/>
    </source>
</evidence>
<keyword evidence="8" id="KW-1185">Reference proteome</keyword>
<evidence type="ECO:0000256" key="1">
    <source>
        <dbReference type="ARBA" id="ARBA00022723"/>
    </source>
</evidence>
<protein>
    <recommendedName>
        <fullName evidence="9">RING-type domain-containing protein</fullName>
    </recommendedName>
</protein>
<feature type="domain" description="C2H2-type" evidence="6">
    <location>
        <begin position="57"/>
        <end position="85"/>
    </location>
</feature>
<evidence type="ECO:0000313" key="8">
    <source>
        <dbReference type="Proteomes" id="UP000075901"/>
    </source>
</evidence>
<name>A0A182SZA9_9DIPT</name>
<dbReference type="EnsemblMetazoa" id="AMAM016445-RA">
    <property type="protein sequence ID" value="AMAM016445-PA"/>
    <property type="gene ID" value="AMAM016445"/>
</dbReference>
<evidence type="ECO:0000256" key="4">
    <source>
        <dbReference type="PROSITE-ProRule" id="PRU00042"/>
    </source>
</evidence>
<reference evidence="8" key="1">
    <citation type="submission" date="2013-09" db="EMBL/GenBank/DDBJ databases">
        <title>The Genome Sequence of Anopheles maculatus species B.</title>
        <authorList>
            <consortium name="The Broad Institute Genomics Platform"/>
            <person name="Neafsey D.E."/>
            <person name="Besansky N."/>
            <person name="Howell P."/>
            <person name="Walton C."/>
            <person name="Young S.K."/>
            <person name="Zeng Q."/>
            <person name="Gargeya S."/>
            <person name="Fitzgerald M."/>
            <person name="Haas B."/>
            <person name="Abouelleil A."/>
            <person name="Allen A.W."/>
            <person name="Alvarado L."/>
            <person name="Arachchi H.M."/>
            <person name="Berlin A.M."/>
            <person name="Chapman S.B."/>
            <person name="Gainer-Dewar J."/>
            <person name="Goldberg J."/>
            <person name="Griggs A."/>
            <person name="Gujja S."/>
            <person name="Hansen M."/>
            <person name="Howarth C."/>
            <person name="Imamovic A."/>
            <person name="Ireland A."/>
            <person name="Larimer J."/>
            <person name="McCowan C."/>
            <person name="Murphy C."/>
            <person name="Pearson M."/>
            <person name="Poon T.W."/>
            <person name="Priest M."/>
            <person name="Roberts A."/>
            <person name="Saif S."/>
            <person name="Shea T."/>
            <person name="Sisk P."/>
            <person name="Sykes S."/>
            <person name="Wortman J."/>
            <person name="Nusbaum C."/>
            <person name="Birren B."/>
        </authorList>
    </citation>
    <scope>NUCLEOTIDE SEQUENCE [LARGE SCALE GENOMIC DNA]</scope>
    <source>
        <strain evidence="8">maculatus3</strain>
    </source>
</reference>
<evidence type="ECO:0000259" key="5">
    <source>
        <dbReference type="PROSITE" id="PS50089"/>
    </source>
</evidence>
<dbReference type="PANTHER" id="PTHR14155:SF627">
    <property type="entry name" value="OS06G0192800 PROTEIN"/>
    <property type="match status" value="1"/>
</dbReference>
<dbReference type="PROSITE" id="PS50089">
    <property type="entry name" value="ZF_RING_2"/>
    <property type="match status" value="1"/>
</dbReference>